<evidence type="ECO:0000256" key="1">
    <source>
        <dbReference type="SAM" id="Coils"/>
    </source>
</evidence>
<proteinExistence type="predicted"/>
<feature type="coiled-coil region" evidence="1">
    <location>
        <begin position="82"/>
        <end position="109"/>
    </location>
</feature>
<reference evidence="2 3" key="1">
    <citation type="submission" date="2022-10" db="EMBL/GenBank/DDBJ databases">
        <title>Paenibacillus description and whole genome data of maize root bacterial community.</title>
        <authorList>
            <person name="Marton D."/>
            <person name="Farkas M."/>
            <person name="Cserhati M."/>
        </authorList>
    </citation>
    <scope>NUCLEOTIDE SEQUENCE [LARGE SCALE GENOMIC DNA]</scope>
    <source>
        <strain evidence="2 3">P96</strain>
    </source>
</reference>
<accession>A0ABT9FP27</accession>
<organism evidence="2 3">
    <name type="scientific">Paenibacillus zeirhizosphaerae</name>
    <dbReference type="NCBI Taxonomy" id="2987519"/>
    <lineage>
        <taxon>Bacteria</taxon>
        <taxon>Bacillati</taxon>
        <taxon>Bacillota</taxon>
        <taxon>Bacilli</taxon>
        <taxon>Bacillales</taxon>
        <taxon>Paenibacillaceae</taxon>
        <taxon>Paenibacillus</taxon>
    </lineage>
</organism>
<dbReference type="RefSeq" id="WP_305753773.1">
    <property type="nucleotide sequence ID" value="NZ_JAPCKK010000011.1"/>
</dbReference>
<dbReference type="Pfam" id="PF05597">
    <property type="entry name" value="Phasin"/>
    <property type="match status" value="1"/>
</dbReference>
<gene>
    <name evidence="2" type="ORF">OIN60_05105</name>
</gene>
<comment type="caution">
    <text evidence="2">The sequence shown here is derived from an EMBL/GenBank/DDBJ whole genome shotgun (WGS) entry which is preliminary data.</text>
</comment>
<dbReference type="InterPro" id="IPR008769">
    <property type="entry name" value="PhaF_PhaI"/>
</dbReference>
<evidence type="ECO:0000313" key="3">
    <source>
        <dbReference type="Proteomes" id="UP001241848"/>
    </source>
</evidence>
<evidence type="ECO:0000313" key="2">
    <source>
        <dbReference type="EMBL" id="MDP4096147.1"/>
    </source>
</evidence>
<dbReference type="Proteomes" id="UP001241848">
    <property type="component" value="Unassembled WGS sequence"/>
</dbReference>
<keyword evidence="1" id="KW-0175">Coiled coil</keyword>
<dbReference type="PANTHER" id="PTHR38664">
    <property type="entry name" value="SLR0058 PROTEIN"/>
    <property type="match status" value="1"/>
</dbReference>
<dbReference type="PANTHER" id="PTHR38664:SF1">
    <property type="entry name" value="SLR0058 PROTEIN"/>
    <property type="match status" value="1"/>
</dbReference>
<sequence>MSDLFKKAISLGWGLTVVSKEKVERAVDDLVKRGELAPTESKALVDRLIGRGEEEQAQFKTMIREQVAKMLKELDVPNENDMAALEQRIALLEKQVAELEKEKAAASVQPSSDEGNLPG</sequence>
<dbReference type="EMBL" id="JAPCKK010000011">
    <property type="protein sequence ID" value="MDP4096147.1"/>
    <property type="molecule type" value="Genomic_DNA"/>
</dbReference>
<keyword evidence="3" id="KW-1185">Reference proteome</keyword>
<dbReference type="NCBIfam" id="NF047773">
    <property type="entry name" value="phas_rel_Lepto"/>
    <property type="match status" value="1"/>
</dbReference>
<protein>
    <submittedName>
        <fullName evidence="2">Phasin family protein</fullName>
    </submittedName>
</protein>
<name>A0ABT9FP27_9BACL</name>